<dbReference type="GO" id="GO:0006574">
    <property type="term" value="P:L-valine catabolic process"/>
    <property type="evidence" value="ECO:0007669"/>
    <property type="project" value="TreeGrafter"/>
</dbReference>
<evidence type="ECO:0000259" key="4">
    <source>
        <dbReference type="Pfam" id="PF16113"/>
    </source>
</evidence>
<dbReference type="AlphaFoldDB" id="Q4JU31"/>
<dbReference type="EC" id="3.1.2.4" evidence="2"/>
<keyword evidence="6" id="KW-1185">Reference proteome</keyword>
<dbReference type="CDD" id="cd06558">
    <property type="entry name" value="crotonase-like"/>
    <property type="match status" value="1"/>
</dbReference>
<dbReference type="Proteomes" id="UP000000545">
    <property type="component" value="Chromosome"/>
</dbReference>
<dbReference type="HOGENOM" id="CLU_009834_22_1_11"/>
<dbReference type="EMBL" id="CR931997">
    <property type="protein sequence ID" value="CAI37676.1"/>
    <property type="molecule type" value="Genomic_DNA"/>
</dbReference>
<gene>
    <name evidence="5" type="primary">echA5</name>
    <name evidence="5" type="ordered locus">jk1503</name>
</gene>
<dbReference type="KEGG" id="cjk:jk1503"/>
<dbReference type="SUPFAM" id="SSF52096">
    <property type="entry name" value="ClpP/crotonase"/>
    <property type="match status" value="1"/>
</dbReference>
<dbReference type="NCBIfam" id="NF004127">
    <property type="entry name" value="PRK05617.1"/>
    <property type="match status" value="1"/>
</dbReference>
<dbReference type="GO" id="GO:0003860">
    <property type="term" value="F:3-hydroxyisobutyryl-CoA hydrolase activity"/>
    <property type="evidence" value="ECO:0007669"/>
    <property type="project" value="UniProtKB-EC"/>
</dbReference>
<organism evidence="5 6">
    <name type="scientific">Corynebacterium jeikeium (strain K411)</name>
    <dbReference type="NCBI Taxonomy" id="306537"/>
    <lineage>
        <taxon>Bacteria</taxon>
        <taxon>Bacillati</taxon>
        <taxon>Actinomycetota</taxon>
        <taxon>Actinomycetes</taxon>
        <taxon>Mycobacteriales</taxon>
        <taxon>Corynebacteriaceae</taxon>
        <taxon>Corynebacterium</taxon>
    </lineage>
</organism>
<evidence type="ECO:0000256" key="3">
    <source>
        <dbReference type="ARBA" id="ARBA00022801"/>
    </source>
</evidence>
<dbReference type="STRING" id="306537.jk1503"/>
<dbReference type="eggNOG" id="COG1024">
    <property type="taxonomic scope" value="Bacteria"/>
</dbReference>
<proteinExistence type="predicted"/>
<name>Q4JU31_CORJK</name>
<dbReference type="Pfam" id="PF16113">
    <property type="entry name" value="ECH_2"/>
    <property type="match status" value="1"/>
</dbReference>
<dbReference type="InterPro" id="IPR045004">
    <property type="entry name" value="ECH_dom"/>
</dbReference>
<dbReference type="PANTHER" id="PTHR43176">
    <property type="entry name" value="3-HYDROXYISOBUTYRYL-COA HYDROLASE-RELATED"/>
    <property type="match status" value="1"/>
</dbReference>
<dbReference type="PANTHER" id="PTHR43176:SF3">
    <property type="entry name" value="3-HYDROXYISOBUTYRYL-COA HYDROLASE, MITOCHONDRIAL"/>
    <property type="match status" value="1"/>
</dbReference>
<dbReference type="InterPro" id="IPR032259">
    <property type="entry name" value="HIBYL-CoA-H"/>
</dbReference>
<evidence type="ECO:0000313" key="6">
    <source>
        <dbReference type="Proteomes" id="UP000000545"/>
    </source>
</evidence>
<reference evidence="5 6" key="1">
    <citation type="journal article" date="2005" name="J. Bacteriol.">
        <title>Complete genome sequence and analysis of the multiresistant nosocomial pathogen Corynebacterium jeikeium K411, a lipid-requiring bacterium of the human skin flora.</title>
        <authorList>
            <person name="Tauch A."/>
            <person name="Kaiser O."/>
            <person name="Hain T."/>
            <person name="Goesmann A."/>
            <person name="Weisshaar B."/>
            <person name="Albersmeier A."/>
            <person name="Bekel T."/>
            <person name="Bischoff N."/>
            <person name="Brune I."/>
            <person name="Chakraborty T."/>
            <person name="Kalinowski J."/>
            <person name="Meyer F."/>
            <person name="Rupp O."/>
            <person name="Schneiker S."/>
            <person name="Viehoever P."/>
            <person name="Puehler A."/>
        </authorList>
    </citation>
    <scope>NUCLEOTIDE SEQUENCE [LARGE SCALE GENOMIC DNA]</scope>
    <source>
        <strain evidence="5 6">K411</strain>
    </source>
</reference>
<keyword evidence="5" id="KW-0456">Lyase</keyword>
<dbReference type="InterPro" id="IPR029045">
    <property type="entry name" value="ClpP/crotonase-like_dom_sf"/>
</dbReference>
<keyword evidence="3" id="KW-0378">Hydrolase</keyword>
<accession>Q4JU31</accession>
<dbReference type="RefSeq" id="WP_011273926.1">
    <property type="nucleotide sequence ID" value="NC_007164.1"/>
</dbReference>
<evidence type="ECO:0000313" key="5">
    <source>
        <dbReference type="EMBL" id="CAI37676.1"/>
    </source>
</evidence>
<dbReference type="GO" id="GO:0016829">
    <property type="term" value="F:lyase activity"/>
    <property type="evidence" value="ECO:0007669"/>
    <property type="project" value="UniProtKB-KW"/>
</dbReference>
<comment type="catalytic activity">
    <reaction evidence="1">
        <text>3-hydroxy-2-methylpropanoyl-CoA + H2O = 3-hydroxy-2-methylpropanoate + CoA + H(+)</text>
        <dbReference type="Rhea" id="RHEA:20888"/>
        <dbReference type="ChEBI" id="CHEBI:11805"/>
        <dbReference type="ChEBI" id="CHEBI:15377"/>
        <dbReference type="ChEBI" id="CHEBI:15378"/>
        <dbReference type="ChEBI" id="CHEBI:57287"/>
        <dbReference type="ChEBI" id="CHEBI:57340"/>
        <dbReference type="EC" id="3.1.2.4"/>
    </reaction>
</comment>
<evidence type="ECO:0000256" key="1">
    <source>
        <dbReference type="ARBA" id="ARBA00001709"/>
    </source>
</evidence>
<evidence type="ECO:0000256" key="2">
    <source>
        <dbReference type="ARBA" id="ARBA00011915"/>
    </source>
</evidence>
<dbReference type="OrthoDB" id="9790967at2"/>
<dbReference type="Gene3D" id="3.90.226.10">
    <property type="entry name" value="2-enoyl-CoA Hydratase, Chain A, domain 1"/>
    <property type="match status" value="1"/>
</dbReference>
<protein>
    <recommendedName>
        <fullName evidence="2">3-hydroxyisobutyryl-CoA hydrolase</fullName>
        <ecNumber evidence="2">3.1.2.4</ecNumber>
    </recommendedName>
</protein>
<sequence length="359" mass="39909">MADKRRKHPTYDPNAEVTAVVAGHVGVIELNRPKALNSLSVEMIRLIREAVDRWADDDWIRFIVIKSSSDRAFCAGGDVRYVRMRDMKRMYRFGDSFFEEEYDLNERLSQINKPVIALLEGIVMGGGMGISMHGSHRVVTPRTLGAMPEAAIGFVPDVGMSYRLTHLDCSPAVGLFIATTGWRLSPADMLYTGLATNLVADVHAFESDLHSGDLPEVLRSNALDPQELDEPTSTLQQHVEWIERTFAEGTWVDIEARIVRDAGSVSDAELAQFITKVTDSLEGANPESLVATVELFRRAEGATLREALDMEFKVGGELRRGPNFIEGVRAVLEHKDHNAQFEPASTDDVDVEKWRALVG</sequence>
<feature type="domain" description="Enoyl-CoA hydratase/isomerase" evidence="4">
    <location>
        <begin position="25"/>
        <end position="356"/>
    </location>
</feature>